<sequence>MSIYECLSLMILFAMLVIAILDTTKTTKK</sequence>
<organism evidence="2 3">
    <name type="scientific">Vallitalea longa</name>
    <dbReference type="NCBI Taxonomy" id="2936439"/>
    <lineage>
        <taxon>Bacteria</taxon>
        <taxon>Bacillati</taxon>
        <taxon>Bacillota</taxon>
        <taxon>Clostridia</taxon>
        <taxon>Lachnospirales</taxon>
        <taxon>Vallitaleaceae</taxon>
        <taxon>Vallitalea</taxon>
    </lineage>
</organism>
<keyword evidence="3" id="KW-1185">Reference proteome</keyword>
<evidence type="ECO:0000313" key="2">
    <source>
        <dbReference type="EMBL" id="GKX28301.1"/>
    </source>
</evidence>
<evidence type="ECO:0000313" key="3">
    <source>
        <dbReference type="Proteomes" id="UP001144256"/>
    </source>
</evidence>
<accession>A0A9W5Y9C6</accession>
<name>A0A9W5Y9C6_9FIRM</name>
<dbReference type="Pfam" id="PF16935">
    <property type="entry name" value="Hol_Tox"/>
    <property type="match status" value="1"/>
</dbReference>
<keyword evidence="1" id="KW-1133">Transmembrane helix</keyword>
<dbReference type="RefSeq" id="WP_281812445.1">
    <property type="nucleotide sequence ID" value="NZ_BRLB01000001.1"/>
</dbReference>
<protein>
    <submittedName>
        <fullName evidence="2">Uncharacterized protein</fullName>
    </submittedName>
</protein>
<proteinExistence type="predicted"/>
<evidence type="ECO:0000256" key="1">
    <source>
        <dbReference type="SAM" id="Phobius"/>
    </source>
</evidence>
<dbReference type="EMBL" id="BRLB01000001">
    <property type="protein sequence ID" value="GKX28301.1"/>
    <property type="molecule type" value="Genomic_DNA"/>
</dbReference>
<gene>
    <name evidence="2" type="ORF">SH1V18_07810</name>
</gene>
<comment type="caution">
    <text evidence="2">The sequence shown here is derived from an EMBL/GenBank/DDBJ whole genome shotgun (WGS) entry which is preliminary data.</text>
</comment>
<dbReference type="AlphaFoldDB" id="A0A9W5Y9C6"/>
<feature type="transmembrane region" description="Helical" evidence="1">
    <location>
        <begin position="6"/>
        <end position="24"/>
    </location>
</feature>
<dbReference type="InterPro" id="IPR031616">
    <property type="entry name" value="BsrE-like"/>
</dbReference>
<keyword evidence="1" id="KW-0812">Transmembrane</keyword>
<dbReference type="Proteomes" id="UP001144256">
    <property type="component" value="Unassembled WGS sequence"/>
</dbReference>
<reference evidence="2" key="1">
    <citation type="submission" date="2022-06" db="EMBL/GenBank/DDBJ databases">
        <title>Vallitalea longa sp. nov., an anaerobic bacterium isolated from marine sediment.</title>
        <authorList>
            <person name="Hirano S."/>
            <person name="Terahara T."/>
            <person name="Mori K."/>
            <person name="Hamada M."/>
            <person name="Matsumoto R."/>
            <person name="Kobayashi T."/>
        </authorList>
    </citation>
    <scope>NUCLEOTIDE SEQUENCE</scope>
    <source>
        <strain evidence="2">SH18-1</strain>
    </source>
</reference>
<keyword evidence="1" id="KW-0472">Membrane</keyword>